<proteinExistence type="predicted"/>
<dbReference type="InterPro" id="IPR049458">
    <property type="entry name" value="EpsG-like"/>
</dbReference>
<feature type="transmembrane region" description="Helical" evidence="1">
    <location>
        <begin position="301"/>
        <end position="316"/>
    </location>
</feature>
<evidence type="ECO:0000313" key="2">
    <source>
        <dbReference type="EMBL" id="BFO70347.1"/>
    </source>
</evidence>
<feature type="transmembrane region" description="Helical" evidence="1">
    <location>
        <begin position="202"/>
        <end position="226"/>
    </location>
</feature>
<feature type="transmembrane region" description="Helical" evidence="1">
    <location>
        <begin position="127"/>
        <end position="147"/>
    </location>
</feature>
<gene>
    <name evidence="2" type="ORF">GTC17253_03130</name>
</gene>
<dbReference type="AlphaFoldDB" id="A0AB33ISI9"/>
<evidence type="ECO:0000256" key="1">
    <source>
        <dbReference type="SAM" id="Phobius"/>
    </source>
</evidence>
<keyword evidence="1" id="KW-0812">Transmembrane</keyword>
<sequence>MVYIVVYIIITLSMIYFNESNHKASVSWLLSVMIILGVIVGFSDMLGGYDRYIYGDLFDYSVDLLLEGQNSLSQENVLMHSDYEIAYVYLNMLIAHITDNRYIFIFIVTIIIYILLFKSFKDYFEDYPMAIILFLGLYFFFTFTYLRQALAVALSWYAYRYVIDRRIIPFFICAFIAYKFHNSAIIFFPLYFIPAKKISKKVILISFTIALAIGITGITTGLYSLYGEVSNTGQRVGQYEEAGNDFRIEYVVEVIIFLYFILKRYDKIPNERYHVVFLNSSLVFFLILLLFVKSATAGRQTWYYMLGLIYTLNYISMGRTQTAKKYRLMVYVVCSLLFLRIVFSWGNLINPYKTFLTNGSRENDRIHDTYEYDPNYDKDKFYRPIIHIK</sequence>
<feature type="transmembrane region" description="Helical" evidence="1">
    <location>
        <begin position="102"/>
        <end position="120"/>
    </location>
</feature>
<evidence type="ECO:0008006" key="3">
    <source>
        <dbReference type="Google" id="ProtNLM"/>
    </source>
</evidence>
<reference evidence="2" key="1">
    <citation type="submission" date="2024-07" db="EMBL/GenBank/DDBJ databases">
        <title>Complete genome sequence of Prevotella sp. YM-2024 GTC17253.</title>
        <authorList>
            <person name="Hayashi M."/>
            <person name="Muto Y."/>
            <person name="Tanaka K."/>
            <person name="Niwa H."/>
        </authorList>
    </citation>
    <scope>NUCLEOTIDE SEQUENCE</scope>
    <source>
        <strain evidence="2">GTC17253</strain>
    </source>
</reference>
<feature type="transmembrane region" description="Helical" evidence="1">
    <location>
        <begin position="167"/>
        <end position="190"/>
    </location>
</feature>
<protein>
    <recommendedName>
        <fullName evidence="3">EpsG family protein</fullName>
    </recommendedName>
</protein>
<keyword evidence="1" id="KW-1133">Transmembrane helix</keyword>
<organism evidence="2">
    <name type="scientific">Prevotella sp. GTC17253</name>
    <dbReference type="NCBI Taxonomy" id="3236793"/>
    <lineage>
        <taxon>Bacteria</taxon>
        <taxon>Pseudomonadati</taxon>
        <taxon>Bacteroidota</taxon>
        <taxon>Bacteroidia</taxon>
        <taxon>Bacteroidales</taxon>
        <taxon>Prevotellaceae</taxon>
        <taxon>Prevotella</taxon>
    </lineage>
</organism>
<name>A0AB33ISI9_9BACT</name>
<feature type="transmembrane region" description="Helical" evidence="1">
    <location>
        <begin position="274"/>
        <end position="295"/>
    </location>
</feature>
<dbReference type="EMBL" id="AP035785">
    <property type="protein sequence ID" value="BFO70347.1"/>
    <property type="molecule type" value="Genomic_DNA"/>
</dbReference>
<accession>A0AB33ISI9</accession>
<feature type="transmembrane region" description="Helical" evidence="1">
    <location>
        <begin position="328"/>
        <end position="346"/>
    </location>
</feature>
<keyword evidence="1" id="KW-0472">Membrane</keyword>
<feature type="transmembrane region" description="Helical" evidence="1">
    <location>
        <begin position="24"/>
        <end position="42"/>
    </location>
</feature>
<dbReference type="Pfam" id="PF14897">
    <property type="entry name" value="EpsG"/>
    <property type="match status" value="1"/>
</dbReference>